<dbReference type="SUPFAM" id="SSF141571">
    <property type="entry name" value="Pentapeptide repeat-like"/>
    <property type="match status" value="3"/>
</dbReference>
<keyword evidence="3" id="KW-1185">Reference proteome</keyword>
<name>A0A5B9WC53_9BACT</name>
<dbReference type="Pfam" id="PF00805">
    <property type="entry name" value="Pentapeptide"/>
    <property type="match status" value="5"/>
</dbReference>
<dbReference type="EMBL" id="CP042997">
    <property type="protein sequence ID" value="QEH38063.1"/>
    <property type="molecule type" value="Genomic_DNA"/>
</dbReference>
<dbReference type="Gene3D" id="2.160.20.80">
    <property type="entry name" value="E3 ubiquitin-protein ligase SopA"/>
    <property type="match status" value="2"/>
</dbReference>
<accession>A0A5B9WC53</accession>
<dbReference type="PANTHER" id="PTHR14136">
    <property type="entry name" value="BTB_POZ DOMAIN-CONTAINING PROTEIN KCTD9"/>
    <property type="match status" value="1"/>
</dbReference>
<dbReference type="AlphaFoldDB" id="A0A5B9WC53"/>
<dbReference type="InterPro" id="IPR051082">
    <property type="entry name" value="Pentapeptide-BTB/POZ_domain"/>
</dbReference>
<gene>
    <name evidence="2" type="primary">pipB2_2</name>
    <name evidence="2" type="ORF">OJF2_66590</name>
</gene>
<sequence length="738" mass="78516">MGVAAKGGQQGPDAIAGAMGWTMLGGILGMYAGWTRAVVHPAAATDRIAPPAPMGPQLWDDWLDDGREEETIAAGPPESGPENPQPEAEAANRPLVRPRVLAADGSGESMPLHDEIGRLLQEGSRGAVALLGGPGSGKTSALLHLVDVLPPWAEVDLGDGLLDDPGYPGLEIRLRLAIHTGETRGEGPPTRFAATFRLAPWDRDDRIEYLLKRHPDACSSVMARLAQSGDEHLMGGNPELTAMVLDRMAEDPAIPGAREALLQHLDRSIPSSNRRDIERMCFLIYQDGSAIGKIVEEHPELRARLQQEGYAGMLRLLRHAPVRRLLAARDIAGELSRHNPSANLASPLPLDLLEEVGRILRGLPEARGFLRALLVYGFHRQHHAMAASLLHLAGRSWRPEPGTRPGLAHAQLEGICWMGVDLTEADLHRANLARADLSGASLLRSRASGVQLIEADLRRAKLKGILAAGAKLRGADLAGATADFANLARADLTRANLEGASLQAAVLQVATLEAACLRYACLTEASLAGAWLKKADLRGAELSRAGLEGAIIDDANFAGANLQGAYLCGLILRHARFAGASFAWANMKRCDLEGMTLEAAPFAHANLEGAMLTHSAMPGASFRRANLRGAGLAGINWPRADLGEADLSGASFHLGSSRSGHVGSAIACEGSRTGFYADDLDDALNGSRPPEEIRKANLRGANLVGATIEDVDFYLVDLRDAKYDDAQAAHFRACGAIL</sequence>
<evidence type="ECO:0000313" key="3">
    <source>
        <dbReference type="Proteomes" id="UP000324233"/>
    </source>
</evidence>
<feature type="region of interest" description="Disordered" evidence="1">
    <location>
        <begin position="71"/>
        <end position="96"/>
    </location>
</feature>
<evidence type="ECO:0000256" key="1">
    <source>
        <dbReference type="SAM" id="MobiDB-lite"/>
    </source>
</evidence>
<proteinExistence type="predicted"/>
<evidence type="ECO:0000313" key="2">
    <source>
        <dbReference type="EMBL" id="QEH38063.1"/>
    </source>
</evidence>
<protein>
    <submittedName>
        <fullName evidence="2">Secreted effector protein pipB2</fullName>
    </submittedName>
</protein>
<dbReference type="InterPro" id="IPR001646">
    <property type="entry name" value="5peptide_repeat"/>
</dbReference>
<organism evidence="2 3">
    <name type="scientific">Aquisphaera giovannonii</name>
    <dbReference type="NCBI Taxonomy" id="406548"/>
    <lineage>
        <taxon>Bacteria</taxon>
        <taxon>Pseudomonadati</taxon>
        <taxon>Planctomycetota</taxon>
        <taxon>Planctomycetia</taxon>
        <taxon>Isosphaerales</taxon>
        <taxon>Isosphaeraceae</taxon>
        <taxon>Aquisphaera</taxon>
    </lineage>
</organism>
<reference evidence="2 3" key="1">
    <citation type="submission" date="2019-08" db="EMBL/GenBank/DDBJ databases">
        <title>Deep-cultivation of Planctomycetes and their phenomic and genomic characterization uncovers novel biology.</title>
        <authorList>
            <person name="Wiegand S."/>
            <person name="Jogler M."/>
            <person name="Boedeker C."/>
            <person name="Pinto D."/>
            <person name="Vollmers J."/>
            <person name="Rivas-Marin E."/>
            <person name="Kohn T."/>
            <person name="Peeters S.H."/>
            <person name="Heuer A."/>
            <person name="Rast P."/>
            <person name="Oberbeckmann S."/>
            <person name="Bunk B."/>
            <person name="Jeske O."/>
            <person name="Meyerdierks A."/>
            <person name="Storesund J.E."/>
            <person name="Kallscheuer N."/>
            <person name="Luecker S."/>
            <person name="Lage O.M."/>
            <person name="Pohl T."/>
            <person name="Merkel B.J."/>
            <person name="Hornburger P."/>
            <person name="Mueller R.-W."/>
            <person name="Bruemmer F."/>
            <person name="Labrenz M."/>
            <person name="Spormann A.M."/>
            <person name="Op den Camp H."/>
            <person name="Overmann J."/>
            <person name="Amann R."/>
            <person name="Jetten M.S.M."/>
            <person name="Mascher T."/>
            <person name="Medema M.H."/>
            <person name="Devos D.P."/>
            <person name="Kaster A.-K."/>
            <person name="Ovreas L."/>
            <person name="Rohde M."/>
            <person name="Galperin M.Y."/>
            <person name="Jogler C."/>
        </authorList>
    </citation>
    <scope>NUCLEOTIDE SEQUENCE [LARGE SCALE GENOMIC DNA]</scope>
    <source>
        <strain evidence="2 3">OJF2</strain>
    </source>
</reference>
<dbReference type="KEGG" id="agv:OJF2_66590"/>
<dbReference type="Proteomes" id="UP000324233">
    <property type="component" value="Chromosome"/>
</dbReference>
<dbReference type="PANTHER" id="PTHR14136:SF17">
    <property type="entry name" value="BTB_POZ DOMAIN-CONTAINING PROTEIN KCTD9"/>
    <property type="match status" value="1"/>
</dbReference>